<protein>
    <recommendedName>
        <fullName evidence="7">RNA polymerase II-associated factor 1 homolog</fullName>
    </recommendedName>
</protein>
<evidence type="ECO:0000256" key="3">
    <source>
        <dbReference type="ARBA" id="ARBA00023242"/>
    </source>
</evidence>
<sequence>MDTTVVDETNRLKRETAFLCPMQFRNNLPPPRALDWKLLRRKGSLVDDDMMAEHNVALLYDELRRSTRMFSEDLGINLDPIGSDAFRAARTKGEIHPDDLILLANDSAKDKETKSGTGRKPDVNKAMWLMNTKYISEGGLSLKTGISEKSNLILKRQRELREEEEKLDPSLRDYNKSLSEREKQILAIKKSFEAAEKLTLETATHPRNKSLKPISVTSVFPDFKVWPQNFVRLTFDEDPTLDVEGVSDAAENLKEKAMQKALVKPMMVEDEAGRPDKFIALLLPKDAANAENVKILDENENENGTEYDWVREYKYAVKTEDINTVCFYFGKDRVTYADLNTKITCQKKAKSTKGREGQAWKPVSVHVKKRKRTEEEEEKRAGKLAAIEA</sequence>
<organism evidence="5 6">
    <name type="scientific">Bathycoccus prasinos</name>
    <dbReference type="NCBI Taxonomy" id="41875"/>
    <lineage>
        <taxon>Eukaryota</taxon>
        <taxon>Viridiplantae</taxon>
        <taxon>Chlorophyta</taxon>
        <taxon>Mamiellophyceae</taxon>
        <taxon>Mamiellales</taxon>
        <taxon>Bathycoccaceae</taxon>
        <taxon>Bathycoccus</taxon>
    </lineage>
</organism>
<reference evidence="5 6" key="1">
    <citation type="submission" date="2011-10" db="EMBL/GenBank/DDBJ databases">
        <authorList>
            <person name="Genoscope - CEA"/>
        </authorList>
    </citation>
    <scope>NUCLEOTIDE SEQUENCE [LARGE SCALE GENOMIC DNA]</scope>
    <source>
        <strain evidence="5 6">RCC 1105</strain>
    </source>
</reference>
<dbReference type="OrthoDB" id="10260285at2759"/>
<name>K8EA18_9CHLO</name>
<dbReference type="eggNOG" id="KOG2478">
    <property type="taxonomic scope" value="Eukaryota"/>
</dbReference>
<evidence type="ECO:0000313" key="6">
    <source>
        <dbReference type="Proteomes" id="UP000198341"/>
    </source>
</evidence>
<dbReference type="GO" id="GO:0000993">
    <property type="term" value="F:RNA polymerase II complex binding"/>
    <property type="evidence" value="ECO:0007669"/>
    <property type="project" value="TreeGrafter"/>
</dbReference>
<proteinExistence type="inferred from homology"/>
<comment type="subcellular location">
    <subcellularLocation>
        <location evidence="1">Nucleus</location>
    </subcellularLocation>
</comment>
<dbReference type="InterPro" id="IPR007133">
    <property type="entry name" value="RNA_pol_II-assoc_Paf1"/>
</dbReference>
<evidence type="ECO:0000256" key="1">
    <source>
        <dbReference type="ARBA" id="ARBA00004123"/>
    </source>
</evidence>
<feature type="region of interest" description="Disordered" evidence="4">
    <location>
        <begin position="348"/>
        <end position="389"/>
    </location>
</feature>
<dbReference type="KEGG" id="bpg:Bathy01g03040"/>
<dbReference type="GeneID" id="19018039"/>
<keyword evidence="3" id="KW-0539">Nucleus</keyword>
<dbReference type="GO" id="GO:0016593">
    <property type="term" value="C:Cdc73/Paf1 complex"/>
    <property type="evidence" value="ECO:0007669"/>
    <property type="project" value="InterPro"/>
</dbReference>
<dbReference type="EMBL" id="FO082278">
    <property type="protein sequence ID" value="CCO14509.1"/>
    <property type="molecule type" value="Genomic_DNA"/>
</dbReference>
<dbReference type="PANTHER" id="PTHR23188:SF12">
    <property type="entry name" value="RNA POLYMERASE II-ASSOCIATED FACTOR 1 HOMOLOG"/>
    <property type="match status" value="1"/>
</dbReference>
<accession>K8EA18</accession>
<dbReference type="RefSeq" id="XP_007515630.1">
    <property type="nucleotide sequence ID" value="XM_007515568.1"/>
</dbReference>
<dbReference type="GO" id="GO:0006368">
    <property type="term" value="P:transcription elongation by RNA polymerase II"/>
    <property type="evidence" value="ECO:0007669"/>
    <property type="project" value="InterPro"/>
</dbReference>
<evidence type="ECO:0000313" key="5">
    <source>
        <dbReference type="EMBL" id="CCO14509.1"/>
    </source>
</evidence>
<feature type="compositionally biased region" description="Basic and acidic residues" evidence="4">
    <location>
        <begin position="372"/>
        <end position="381"/>
    </location>
</feature>
<keyword evidence="6" id="KW-1185">Reference proteome</keyword>
<dbReference type="PANTHER" id="PTHR23188">
    <property type="entry name" value="RNA POLYMERASE II-ASSOCIATED FACTOR 1 HOMOLOG"/>
    <property type="match status" value="1"/>
</dbReference>
<evidence type="ECO:0008006" key="7">
    <source>
        <dbReference type="Google" id="ProtNLM"/>
    </source>
</evidence>
<evidence type="ECO:0000256" key="2">
    <source>
        <dbReference type="ARBA" id="ARBA00007560"/>
    </source>
</evidence>
<dbReference type="STRING" id="41875.K8EA18"/>
<comment type="similarity">
    <text evidence="2">Belongs to the PAF1 family.</text>
</comment>
<dbReference type="GO" id="GO:0003682">
    <property type="term" value="F:chromatin binding"/>
    <property type="evidence" value="ECO:0007669"/>
    <property type="project" value="TreeGrafter"/>
</dbReference>
<dbReference type="Proteomes" id="UP000198341">
    <property type="component" value="Chromosome 1"/>
</dbReference>
<dbReference type="Pfam" id="PF03985">
    <property type="entry name" value="Paf1"/>
    <property type="match status" value="1"/>
</dbReference>
<gene>
    <name evidence="5" type="ORF">Bathy01g03040</name>
</gene>
<dbReference type="AlphaFoldDB" id="K8EA18"/>
<evidence type="ECO:0000256" key="4">
    <source>
        <dbReference type="SAM" id="MobiDB-lite"/>
    </source>
</evidence>